<dbReference type="Proteomes" id="UP001159363">
    <property type="component" value="Chromosome 4"/>
</dbReference>
<keyword evidence="3" id="KW-1185">Reference proteome</keyword>
<sequence length="344" mass="37428">MAATAMSVGTPRSAYAGPESRILLSCSDDENCLSEDCFLQMGQRKNGKFQGGDEIHGKLFLCGLQVANSWATIGRPETESQSATAAAHGPLLALKRLGYSWLRRSGPLVGRLPTLRAYELIADLQGNTLRNPITTRCGATANEHTAEAPACRGLRMVRLLASHRCKPGSIPGGVAPGLLQVGIVQDEVPGQQDFSGISRFPSLYIPALLHTHPTSLIGSQDLDVKSRPNNSIPLHSDFRALRVAVLGVFEAGVSVDLIASWLLVPRKKEVSFGTRAPHKRLGLHHIERFLELFFYAFASIVNVYVSLAFGFDPLWFDRPISQPESSPIATMVYKDLETRVGARS</sequence>
<keyword evidence="1" id="KW-1133">Transmembrane helix</keyword>
<feature type="transmembrane region" description="Helical" evidence="1">
    <location>
        <begin position="240"/>
        <end position="264"/>
    </location>
</feature>
<keyword evidence="1" id="KW-0472">Membrane</keyword>
<feature type="transmembrane region" description="Helical" evidence="1">
    <location>
        <begin position="289"/>
        <end position="311"/>
    </location>
</feature>
<gene>
    <name evidence="2" type="ORF">PR048_014762</name>
</gene>
<keyword evidence="1" id="KW-0812">Transmembrane</keyword>
<organism evidence="2 3">
    <name type="scientific">Dryococelus australis</name>
    <dbReference type="NCBI Taxonomy" id="614101"/>
    <lineage>
        <taxon>Eukaryota</taxon>
        <taxon>Metazoa</taxon>
        <taxon>Ecdysozoa</taxon>
        <taxon>Arthropoda</taxon>
        <taxon>Hexapoda</taxon>
        <taxon>Insecta</taxon>
        <taxon>Pterygota</taxon>
        <taxon>Neoptera</taxon>
        <taxon>Polyneoptera</taxon>
        <taxon>Phasmatodea</taxon>
        <taxon>Verophasmatodea</taxon>
        <taxon>Anareolatae</taxon>
        <taxon>Phasmatidae</taxon>
        <taxon>Eurycanthinae</taxon>
        <taxon>Dryococelus</taxon>
    </lineage>
</organism>
<reference evidence="2 3" key="1">
    <citation type="submission" date="2023-02" db="EMBL/GenBank/DDBJ databases">
        <title>LHISI_Scaffold_Assembly.</title>
        <authorList>
            <person name="Stuart O.P."/>
            <person name="Cleave R."/>
            <person name="Magrath M.J.L."/>
            <person name="Mikheyev A.S."/>
        </authorList>
    </citation>
    <scope>NUCLEOTIDE SEQUENCE [LARGE SCALE GENOMIC DNA]</scope>
    <source>
        <strain evidence="2">Daus_M_001</strain>
        <tissue evidence="2">Leg muscle</tissue>
    </source>
</reference>
<proteinExistence type="predicted"/>
<evidence type="ECO:0000313" key="2">
    <source>
        <dbReference type="EMBL" id="KAJ8882923.1"/>
    </source>
</evidence>
<evidence type="ECO:0000256" key="1">
    <source>
        <dbReference type="SAM" id="Phobius"/>
    </source>
</evidence>
<comment type="caution">
    <text evidence="2">The sequence shown here is derived from an EMBL/GenBank/DDBJ whole genome shotgun (WGS) entry which is preliminary data.</text>
</comment>
<dbReference type="EMBL" id="JARBHB010000005">
    <property type="protein sequence ID" value="KAJ8882923.1"/>
    <property type="molecule type" value="Genomic_DNA"/>
</dbReference>
<name>A0ABQ9HFV6_9NEOP</name>
<evidence type="ECO:0000313" key="3">
    <source>
        <dbReference type="Proteomes" id="UP001159363"/>
    </source>
</evidence>
<protein>
    <submittedName>
        <fullName evidence="2">Uncharacterized protein</fullName>
    </submittedName>
</protein>
<accession>A0ABQ9HFV6</accession>